<evidence type="ECO:0000313" key="3">
    <source>
        <dbReference type="Proteomes" id="UP001633002"/>
    </source>
</evidence>
<keyword evidence="1" id="KW-0175">Coiled coil</keyword>
<dbReference type="Proteomes" id="UP001633002">
    <property type="component" value="Unassembled WGS sequence"/>
</dbReference>
<feature type="coiled-coil region" evidence="1">
    <location>
        <begin position="331"/>
        <end position="522"/>
    </location>
</feature>
<reference evidence="2 3" key="1">
    <citation type="submission" date="2024-09" db="EMBL/GenBank/DDBJ databases">
        <title>Chromosome-scale assembly of Riccia sorocarpa.</title>
        <authorList>
            <person name="Paukszto L."/>
        </authorList>
    </citation>
    <scope>NUCLEOTIDE SEQUENCE [LARGE SCALE GENOMIC DNA]</scope>
    <source>
        <strain evidence="2">LP-2024</strain>
        <tissue evidence="2">Aerial parts of the thallus</tissue>
    </source>
</reference>
<gene>
    <name evidence="2" type="ORF">R1sor_006346</name>
</gene>
<name>A0ABD3HR04_9MARC</name>
<dbReference type="EMBL" id="JBJQOH010000003">
    <property type="protein sequence ID" value="KAL3692695.1"/>
    <property type="molecule type" value="Genomic_DNA"/>
</dbReference>
<keyword evidence="3" id="KW-1185">Reference proteome</keyword>
<evidence type="ECO:0000313" key="2">
    <source>
        <dbReference type="EMBL" id="KAL3692695.1"/>
    </source>
</evidence>
<organism evidence="2 3">
    <name type="scientific">Riccia sorocarpa</name>
    <dbReference type="NCBI Taxonomy" id="122646"/>
    <lineage>
        <taxon>Eukaryota</taxon>
        <taxon>Viridiplantae</taxon>
        <taxon>Streptophyta</taxon>
        <taxon>Embryophyta</taxon>
        <taxon>Marchantiophyta</taxon>
        <taxon>Marchantiopsida</taxon>
        <taxon>Marchantiidae</taxon>
        <taxon>Marchantiales</taxon>
        <taxon>Ricciaceae</taxon>
        <taxon>Riccia</taxon>
    </lineage>
</organism>
<sequence>MIGTPSSTPSSEPIVGTRLPLIRLMEAEFSSQYASAGHTFLTKLATFVPYSFKDLADVDLVEFSAMTSMKMLKYVTGIQRWCVPEDIFLYAFWNTNVDGNRLLIKGCSGSTCVVGSHEVLVAFGASHADSEEFRAIKINNKNMAPYRPGEYLPESVETNAQRKLVNGRPYEEISYYKEAAPYGPTYFLMTVIAELFWCNGRTTRFTTPMLYVYMRSVHGHHTNWSKDDLPTRVSPDVVLSPNDARFVRTRITSKKPKVSDAQDCPGTSSRPPTNGVIIIAEPSTPAPPPVVEVEDPRFRDFGQKLGVTLASVVSRELTVSFGTVFSKANPATSLRRQVDDLTLKLGELERVRHGLNDRVSELKAELDKSAEKSVVEAARKSAVDLQKEVDRVAKEAEVTIAGLQTELKIAKEDVQSRAVEQDHLKASVRSLTGRIQVLKDEAATNEANLRKENADLQHEIQTHISQTDTYKKEFHVEMTKAADLEEQLNVVKNQVEDHKFTAERAEKAHTALRLEFNQIKTELRMLKVSGK</sequence>
<dbReference type="AlphaFoldDB" id="A0ABD3HR04"/>
<proteinExistence type="predicted"/>
<evidence type="ECO:0000256" key="1">
    <source>
        <dbReference type="SAM" id="Coils"/>
    </source>
</evidence>
<protein>
    <submittedName>
        <fullName evidence="2">Uncharacterized protein</fullName>
    </submittedName>
</protein>
<accession>A0ABD3HR04</accession>
<comment type="caution">
    <text evidence="2">The sequence shown here is derived from an EMBL/GenBank/DDBJ whole genome shotgun (WGS) entry which is preliminary data.</text>
</comment>